<dbReference type="PROSITE" id="PS51078">
    <property type="entry name" value="ICLR_ED"/>
    <property type="match status" value="1"/>
</dbReference>
<dbReference type="GO" id="GO:0045892">
    <property type="term" value="P:negative regulation of DNA-templated transcription"/>
    <property type="evidence" value="ECO:0007669"/>
    <property type="project" value="TreeGrafter"/>
</dbReference>
<dbReference type="InterPro" id="IPR029016">
    <property type="entry name" value="GAF-like_dom_sf"/>
</dbReference>
<name>A0A4R0KBL5_9ACTN</name>
<dbReference type="PANTHER" id="PTHR30136:SF35">
    <property type="entry name" value="HTH-TYPE TRANSCRIPTIONAL REGULATOR RV1719"/>
    <property type="match status" value="1"/>
</dbReference>
<dbReference type="InterPro" id="IPR036388">
    <property type="entry name" value="WH-like_DNA-bd_sf"/>
</dbReference>
<evidence type="ECO:0000256" key="2">
    <source>
        <dbReference type="ARBA" id="ARBA00023125"/>
    </source>
</evidence>
<dbReference type="SMART" id="SM00346">
    <property type="entry name" value="HTH_ICLR"/>
    <property type="match status" value="1"/>
</dbReference>
<dbReference type="GO" id="GO:0003700">
    <property type="term" value="F:DNA-binding transcription factor activity"/>
    <property type="evidence" value="ECO:0007669"/>
    <property type="project" value="TreeGrafter"/>
</dbReference>
<dbReference type="SUPFAM" id="SSF55781">
    <property type="entry name" value="GAF domain-like"/>
    <property type="match status" value="1"/>
</dbReference>
<dbReference type="EMBL" id="SJKB01000010">
    <property type="protein sequence ID" value="TCC57693.1"/>
    <property type="molecule type" value="Genomic_DNA"/>
</dbReference>
<evidence type="ECO:0000313" key="7">
    <source>
        <dbReference type="Proteomes" id="UP000291144"/>
    </source>
</evidence>
<dbReference type="Gene3D" id="1.10.10.10">
    <property type="entry name" value="Winged helix-like DNA-binding domain superfamily/Winged helix DNA-binding domain"/>
    <property type="match status" value="1"/>
</dbReference>
<evidence type="ECO:0000259" key="4">
    <source>
        <dbReference type="PROSITE" id="PS51077"/>
    </source>
</evidence>
<comment type="caution">
    <text evidence="6">The sequence shown here is derived from an EMBL/GenBank/DDBJ whole genome shotgun (WGS) entry which is preliminary data.</text>
</comment>
<dbReference type="SUPFAM" id="SSF46785">
    <property type="entry name" value="Winged helix' DNA-binding domain"/>
    <property type="match status" value="1"/>
</dbReference>
<proteinExistence type="predicted"/>
<dbReference type="InterPro" id="IPR050707">
    <property type="entry name" value="HTH_MetabolicPath_Reg"/>
</dbReference>
<dbReference type="InterPro" id="IPR005471">
    <property type="entry name" value="Tscrpt_reg_IclR_N"/>
</dbReference>
<dbReference type="PANTHER" id="PTHR30136">
    <property type="entry name" value="HELIX-TURN-HELIX TRANSCRIPTIONAL REGULATOR, ICLR FAMILY"/>
    <property type="match status" value="1"/>
</dbReference>
<dbReference type="Gene3D" id="3.30.450.40">
    <property type="match status" value="1"/>
</dbReference>
<keyword evidence="7" id="KW-1185">Reference proteome</keyword>
<dbReference type="InterPro" id="IPR036390">
    <property type="entry name" value="WH_DNA-bd_sf"/>
</dbReference>
<keyword evidence="2" id="KW-0238">DNA-binding</keyword>
<feature type="domain" description="HTH iclR-type" evidence="4">
    <location>
        <begin position="10"/>
        <end position="71"/>
    </location>
</feature>
<sequence>MSEVSGKPTVPAVARAARALEVVSDAPNGLTLSEIARAIGAPKSSCLSVCTTLVESGLLVRSGTGHYLLGWKVVQLGRAYLARSDIATEFRRVDTELGLLPEDTILLSILDGRNVLYVGTRHGTRPVAVHYEIGMRLPAHCTASGKSLLAELPVPELDILYADNQFDVLTQHSIANRPNLNCDLDNVRTRHYAIDDEETALGMICVGAAVTDGSGRPVGALSVSMVKAAVDQHRGKQAAESLLRMAHALTARLGGPVHAPVTVDSVPLKNRRS</sequence>
<keyword evidence="3" id="KW-0804">Transcription</keyword>
<evidence type="ECO:0000313" key="6">
    <source>
        <dbReference type="EMBL" id="TCC57693.1"/>
    </source>
</evidence>
<reference evidence="6 7" key="1">
    <citation type="submission" date="2019-02" db="EMBL/GenBank/DDBJ databases">
        <title>Kribbella capetownensis sp. nov. and Kribbella speibonae sp. nov., isolated from soil.</title>
        <authorList>
            <person name="Curtis S.M."/>
            <person name="Norton I."/>
            <person name="Everest G.J."/>
            <person name="Meyers P.R."/>
        </authorList>
    </citation>
    <scope>NUCLEOTIDE SEQUENCE [LARGE SCALE GENOMIC DNA]</scope>
    <source>
        <strain evidence="6 7">NRRL B-24813</strain>
    </source>
</reference>
<feature type="domain" description="IclR-ED" evidence="5">
    <location>
        <begin position="72"/>
        <end position="255"/>
    </location>
</feature>
<dbReference type="AlphaFoldDB" id="A0A4R0KBL5"/>
<dbReference type="PROSITE" id="PS51077">
    <property type="entry name" value="HTH_ICLR"/>
    <property type="match status" value="1"/>
</dbReference>
<gene>
    <name evidence="6" type="ORF">E0H73_30510</name>
</gene>
<dbReference type="Pfam" id="PF01614">
    <property type="entry name" value="IclR_C"/>
    <property type="match status" value="1"/>
</dbReference>
<dbReference type="InterPro" id="IPR014757">
    <property type="entry name" value="Tscrpt_reg_IclR_C"/>
</dbReference>
<evidence type="ECO:0000259" key="5">
    <source>
        <dbReference type="PROSITE" id="PS51078"/>
    </source>
</evidence>
<dbReference type="Proteomes" id="UP000291144">
    <property type="component" value="Unassembled WGS sequence"/>
</dbReference>
<evidence type="ECO:0000256" key="3">
    <source>
        <dbReference type="ARBA" id="ARBA00023163"/>
    </source>
</evidence>
<dbReference type="OrthoDB" id="3209193at2"/>
<accession>A0A4R0KBL5</accession>
<keyword evidence="1" id="KW-0805">Transcription regulation</keyword>
<dbReference type="GO" id="GO:0003677">
    <property type="term" value="F:DNA binding"/>
    <property type="evidence" value="ECO:0007669"/>
    <property type="project" value="UniProtKB-KW"/>
</dbReference>
<protein>
    <submittedName>
        <fullName evidence="6">IclR family transcriptional regulator</fullName>
    </submittedName>
</protein>
<dbReference type="Pfam" id="PF09339">
    <property type="entry name" value="HTH_IclR"/>
    <property type="match status" value="1"/>
</dbReference>
<organism evidence="6 7">
    <name type="scientific">Kribbella pittospori</name>
    <dbReference type="NCBI Taxonomy" id="722689"/>
    <lineage>
        <taxon>Bacteria</taxon>
        <taxon>Bacillati</taxon>
        <taxon>Actinomycetota</taxon>
        <taxon>Actinomycetes</taxon>
        <taxon>Propionibacteriales</taxon>
        <taxon>Kribbellaceae</taxon>
        <taxon>Kribbella</taxon>
    </lineage>
</organism>
<evidence type="ECO:0000256" key="1">
    <source>
        <dbReference type="ARBA" id="ARBA00023015"/>
    </source>
</evidence>